<reference evidence="2 3" key="1">
    <citation type="submission" date="2018-06" db="EMBL/GenBank/DDBJ databases">
        <authorList>
            <consortium name="Pathogen Informatics"/>
            <person name="Doyle S."/>
        </authorList>
    </citation>
    <scope>NUCLEOTIDE SEQUENCE [LARGE SCALE GENOMIC DNA]</scope>
    <source>
        <strain evidence="2 3">NCTC10698</strain>
    </source>
</reference>
<proteinExistence type="predicted"/>
<comment type="caution">
    <text evidence="2">The sequence shown here is derived from an EMBL/GenBank/DDBJ whole genome shotgun (WGS) entry which is preliminary data.</text>
</comment>
<dbReference type="Proteomes" id="UP000255070">
    <property type="component" value="Unassembled WGS sequence"/>
</dbReference>
<organism evidence="2 3">
    <name type="scientific">Comamonas testosteroni</name>
    <name type="common">Pseudomonas testosteroni</name>
    <dbReference type="NCBI Taxonomy" id="285"/>
    <lineage>
        <taxon>Bacteria</taxon>
        <taxon>Pseudomonadati</taxon>
        <taxon>Pseudomonadota</taxon>
        <taxon>Betaproteobacteria</taxon>
        <taxon>Burkholderiales</taxon>
        <taxon>Comamonadaceae</taxon>
        <taxon>Comamonas</taxon>
    </lineage>
</organism>
<feature type="compositionally biased region" description="Polar residues" evidence="1">
    <location>
        <begin position="93"/>
        <end position="117"/>
    </location>
</feature>
<accession>A0A8B4S664</accession>
<dbReference type="AlphaFoldDB" id="A0A8B4S664"/>
<protein>
    <submittedName>
        <fullName evidence="2">Uncharacterized protein</fullName>
    </submittedName>
</protein>
<name>A0A8B4S664_COMTE</name>
<feature type="compositionally biased region" description="Polar residues" evidence="1">
    <location>
        <begin position="124"/>
        <end position="137"/>
    </location>
</feature>
<evidence type="ECO:0000256" key="1">
    <source>
        <dbReference type="SAM" id="MobiDB-lite"/>
    </source>
</evidence>
<dbReference type="EMBL" id="UFXL01000001">
    <property type="protein sequence ID" value="SUY78491.1"/>
    <property type="molecule type" value="Genomic_DNA"/>
</dbReference>
<gene>
    <name evidence="2" type="ORF">NCTC10698_03407</name>
</gene>
<feature type="region of interest" description="Disordered" evidence="1">
    <location>
        <begin position="76"/>
        <end position="149"/>
    </location>
</feature>
<sequence length="149" mass="14989">MVTIGGTTVALVNNGNGTYSFQVPAGTTGGIVVTVPTHDDAVFEGSEKLTLEATLSGKTASGVDLPAGITDTGNAAIVDQANGPSGADVPTLDVSNPGNVNEGSEPSSTSRWARPSTQKPPSPSSWAVTSSPTTSARPWSPSVAPRSPW</sequence>
<evidence type="ECO:0000313" key="2">
    <source>
        <dbReference type="EMBL" id="SUY78491.1"/>
    </source>
</evidence>
<evidence type="ECO:0000313" key="3">
    <source>
        <dbReference type="Proteomes" id="UP000255070"/>
    </source>
</evidence>
<keyword evidence="3" id="KW-1185">Reference proteome</keyword>